<evidence type="ECO:0000313" key="7">
    <source>
        <dbReference type="EMBL" id="KAK1367294.1"/>
    </source>
</evidence>
<dbReference type="PANTHER" id="PTHR31920:SF141">
    <property type="entry name" value="TF-B3 DOMAIN-CONTAINING PROTEIN"/>
    <property type="match status" value="1"/>
</dbReference>
<organism evidence="7 8">
    <name type="scientific">Heracleum sosnowskyi</name>
    <dbReference type="NCBI Taxonomy" id="360622"/>
    <lineage>
        <taxon>Eukaryota</taxon>
        <taxon>Viridiplantae</taxon>
        <taxon>Streptophyta</taxon>
        <taxon>Embryophyta</taxon>
        <taxon>Tracheophyta</taxon>
        <taxon>Spermatophyta</taxon>
        <taxon>Magnoliopsida</taxon>
        <taxon>eudicotyledons</taxon>
        <taxon>Gunneridae</taxon>
        <taxon>Pentapetalae</taxon>
        <taxon>asterids</taxon>
        <taxon>campanulids</taxon>
        <taxon>Apiales</taxon>
        <taxon>Apiaceae</taxon>
        <taxon>Apioideae</taxon>
        <taxon>apioid superclade</taxon>
        <taxon>Tordylieae</taxon>
        <taxon>Tordyliinae</taxon>
        <taxon>Heracleum</taxon>
    </lineage>
</organism>
<evidence type="ECO:0000256" key="5">
    <source>
        <dbReference type="ARBA" id="ARBA00023242"/>
    </source>
</evidence>
<dbReference type="Proteomes" id="UP001237642">
    <property type="component" value="Unassembled WGS sequence"/>
</dbReference>
<evidence type="ECO:0000256" key="4">
    <source>
        <dbReference type="ARBA" id="ARBA00023163"/>
    </source>
</evidence>
<feature type="domain" description="TF-B3" evidence="6">
    <location>
        <begin position="257"/>
        <end position="346"/>
    </location>
</feature>
<evidence type="ECO:0000256" key="2">
    <source>
        <dbReference type="ARBA" id="ARBA00023015"/>
    </source>
</evidence>
<evidence type="ECO:0000313" key="8">
    <source>
        <dbReference type="Proteomes" id="UP001237642"/>
    </source>
</evidence>
<dbReference type="InterPro" id="IPR003340">
    <property type="entry name" value="B3_DNA-bd"/>
</dbReference>
<proteinExistence type="predicted"/>
<sequence length="531" mass="61745">MVGFVVANFSCFFEFGRIRIPKKFNKRYGPVIPKDIVLMIDNGDRWLCEYDHMSRRIAGLENFMEFYGVGVYWFLVITYFGKDEFGVNIYSPKCCEIFYPKILNAGANIKEKDMGDFKVPLNYSISEENDGALFFCNVSWSDFRFFRLVIRSVHLNWEYAKVPVPEELHSIFRNWSNGERITLWLLNRCWEIEIVCYNYDCVFGIGWSEFLNEVGIRLGDTCIFECTGKRLEFNICFERQEDNDFIVVNPDLCGVKFFQILFFQSLDHGKIVLPMSLGDRFFNSLSTVVEFVMPNNETWSIFYRRNPPSFIFIKEFASLYNLKENFIVVFEYLGHSRFFVRIFEQSSLEISYSKLCKASKTDDIFLKSEYEFGFVKGDSIDVIRFRNIKGIVKDYVRMVDKAYKGPNLLSLWKRKHIFGRFVIVLGSSPIDHKLNNVSVKEMGNHVKPGSGESQSGLVRLAQLHNGLHGCEELVAYVHPRNGNFGINNGLSGENRKKDADADTDAAVLLFNLRAMLLDYIGVFCNLMEFYY</sequence>
<comment type="caution">
    <text evidence="7">The sequence shown here is derived from an EMBL/GenBank/DDBJ whole genome shotgun (WGS) entry which is preliminary data.</text>
</comment>
<keyword evidence="2" id="KW-0805">Transcription regulation</keyword>
<reference evidence="7" key="2">
    <citation type="submission" date="2023-05" db="EMBL/GenBank/DDBJ databases">
        <authorList>
            <person name="Schelkunov M.I."/>
        </authorList>
    </citation>
    <scope>NUCLEOTIDE SEQUENCE</scope>
    <source>
        <strain evidence="7">Hsosn_3</strain>
        <tissue evidence="7">Leaf</tissue>
    </source>
</reference>
<evidence type="ECO:0000259" key="6">
    <source>
        <dbReference type="SMART" id="SM01019"/>
    </source>
</evidence>
<dbReference type="InterPro" id="IPR015300">
    <property type="entry name" value="DNA-bd_pseudobarrel_sf"/>
</dbReference>
<dbReference type="GO" id="GO:0005634">
    <property type="term" value="C:nucleus"/>
    <property type="evidence" value="ECO:0007669"/>
    <property type="project" value="UniProtKB-SubCell"/>
</dbReference>
<keyword evidence="4" id="KW-0804">Transcription</keyword>
<dbReference type="AlphaFoldDB" id="A0AAD8MC05"/>
<name>A0AAD8MC05_9APIA</name>
<keyword evidence="8" id="KW-1185">Reference proteome</keyword>
<reference evidence="7" key="1">
    <citation type="submission" date="2023-02" db="EMBL/GenBank/DDBJ databases">
        <title>Genome of toxic invasive species Heracleum sosnowskyi carries increased number of genes despite the absence of recent whole-genome duplications.</title>
        <authorList>
            <person name="Schelkunov M."/>
            <person name="Shtratnikova V."/>
            <person name="Makarenko M."/>
            <person name="Klepikova A."/>
            <person name="Omelchenko D."/>
            <person name="Novikova G."/>
            <person name="Obukhova E."/>
            <person name="Bogdanov V."/>
            <person name="Penin A."/>
            <person name="Logacheva M."/>
        </authorList>
    </citation>
    <scope>NUCLEOTIDE SEQUENCE</scope>
    <source>
        <strain evidence="7">Hsosn_3</strain>
        <tissue evidence="7">Leaf</tissue>
    </source>
</reference>
<dbReference type="InterPro" id="IPR050655">
    <property type="entry name" value="Plant_B3_domain"/>
</dbReference>
<dbReference type="PANTHER" id="PTHR31920">
    <property type="entry name" value="B3 DOMAIN-CONTAINING"/>
    <property type="match status" value="1"/>
</dbReference>
<keyword evidence="3" id="KW-0238">DNA-binding</keyword>
<keyword evidence="5" id="KW-0539">Nucleus</keyword>
<accession>A0AAD8MC05</accession>
<dbReference type="EMBL" id="JAUIZM010000009">
    <property type="protein sequence ID" value="KAK1367294.1"/>
    <property type="molecule type" value="Genomic_DNA"/>
</dbReference>
<dbReference type="SMART" id="SM01019">
    <property type="entry name" value="B3"/>
    <property type="match status" value="2"/>
</dbReference>
<dbReference type="SUPFAM" id="SSF101936">
    <property type="entry name" value="DNA-binding pseudobarrel domain"/>
    <property type="match status" value="3"/>
</dbReference>
<evidence type="ECO:0000256" key="3">
    <source>
        <dbReference type="ARBA" id="ARBA00023125"/>
    </source>
</evidence>
<dbReference type="GO" id="GO:0003677">
    <property type="term" value="F:DNA binding"/>
    <property type="evidence" value="ECO:0007669"/>
    <property type="project" value="UniProtKB-KW"/>
</dbReference>
<dbReference type="Gene3D" id="2.40.330.10">
    <property type="entry name" value="DNA-binding pseudobarrel domain"/>
    <property type="match status" value="3"/>
</dbReference>
<feature type="domain" description="TF-B3" evidence="6">
    <location>
        <begin position="4"/>
        <end position="93"/>
    </location>
</feature>
<gene>
    <name evidence="7" type="ORF">POM88_042855</name>
</gene>
<comment type="subcellular location">
    <subcellularLocation>
        <location evidence="1">Nucleus</location>
    </subcellularLocation>
</comment>
<protein>
    <recommendedName>
        <fullName evidence="6">TF-B3 domain-containing protein</fullName>
    </recommendedName>
</protein>
<evidence type="ECO:0000256" key="1">
    <source>
        <dbReference type="ARBA" id="ARBA00004123"/>
    </source>
</evidence>